<accession>J3MFB6</accession>
<dbReference type="Gramene" id="OB06G27100.1">
    <property type="protein sequence ID" value="OB06G27100.1"/>
    <property type="gene ID" value="OB06G27100"/>
</dbReference>
<evidence type="ECO:0000313" key="1">
    <source>
        <dbReference type="EnsemblPlants" id="OB06G27100.1"/>
    </source>
</evidence>
<organism evidence="1">
    <name type="scientific">Oryza brachyantha</name>
    <name type="common">malo sina</name>
    <dbReference type="NCBI Taxonomy" id="4533"/>
    <lineage>
        <taxon>Eukaryota</taxon>
        <taxon>Viridiplantae</taxon>
        <taxon>Streptophyta</taxon>
        <taxon>Embryophyta</taxon>
        <taxon>Tracheophyta</taxon>
        <taxon>Spermatophyta</taxon>
        <taxon>Magnoliopsida</taxon>
        <taxon>Liliopsida</taxon>
        <taxon>Poales</taxon>
        <taxon>Poaceae</taxon>
        <taxon>BOP clade</taxon>
        <taxon>Oryzoideae</taxon>
        <taxon>Oryzeae</taxon>
        <taxon>Oryzinae</taxon>
        <taxon>Oryza</taxon>
    </lineage>
</organism>
<keyword evidence="2" id="KW-1185">Reference proteome</keyword>
<reference evidence="1" key="1">
    <citation type="journal article" date="2013" name="Nat. Commun.">
        <title>Whole-genome sequencing of Oryza brachyantha reveals mechanisms underlying Oryza genome evolution.</title>
        <authorList>
            <person name="Chen J."/>
            <person name="Huang Q."/>
            <person name="Gao D."/>
            <person name="Wang J."/>
            <person name="Lang Y."/>
            <person name="Liu T."/>
            <person name="Li B."/>
            <person name="Bai Z."/>
            <person name="Luis Goicoechea J."/>
            <person name="Liang C."/>
            <person name="Chen C."/>
            <person name="Zhang W."/>
            <person name="Sun S."/>
            <person name="Liao Y."/>
            <person name="Zhang X."/>
            <person name="Yang L."/>
            <person name="Song C."/>
            <person name="Wang M."/>
            <person name="Shi J."/>
            <person name="Liu G."/>
            <person name="Liu J."/>
            <person name="Zhou H."/>
            <person name="Zhou W."/>
            <person name="Yu Q."/>
            <person name="An N."/>
            <person name="Chen Y."/>
            <person name="Cai Q."/>
            <person name="Wang B."/>
            <person name="Liu B."/>
            <person name="Min J."/>
            <person name="Huang Y."/>
            <person name="Wu H."/>
            <person name="Li Z."/>
            <person name="Zhang Y."/>
            <person name="Yin Y."/>
            <person name="Song W."/>
            <person name="Jiang J."/>
            <person name="Jackson S.A."/>
            <person name="Wing R.A."/>
            <person name="Wang J."/>
            <person name="Chen M."/>
        </authorList>
    </citation>
    <scope>NUCLEOTIDE SEQUENCE [LARGE SCALE GENOMIC DNA]</scope>
    <source>
        <strain evidence="1">cv. IRGC 101232</strain>
    </source>
</reference>
<sequence length="105" mass="11586">MPQEEASIPEPEWQGVTEQVKNGEMMTKHIYSDSNRVYKPVDDVSFCVTSSIMGDKPCDPELGSFTVSSSDCVTDFDFERISVPLLDVQQCVLPLCASSPAFEST</sequence>
<dbReference type="HOGENOM" id="CLU_2240755_0_0_1"/>
<dbReference type="EnsemblPlants" id="OB06G27100.1">
    <property type="protein sequence ID" value="OB06G27100.1"/>
    <property type="gene ID" value="OB06G27100"/>
</dbReference>
<proteinExistence type="predicted"/>
<dbReference type="Proteomes" id="UP000006038">
    <property type="component" value="Chromosome 6"/>
</dbReference>
<protein>
    <submittedName>
        <fullName evidence="1">Uncharacterized protein</fullName>
    </submittedName>
</protein>
<reference evidence="1" key="2">
    <citation type="submission" date="2013-04" db="UniProtKB">
        <authorList>
            <consortium name="EnsemblPlants"/>
        </authorList>
    </citation>
    <scope>IDENTIFICATION</scope>
</reference>
<name>J3MFB6_ORYBR</name>
<evidence type="ECO:0000313" key="2">
    <source>
        <dbReference type="Proteomes" id="UP000006038"/>
    </source>
</evidence>
<dbReference type="AlphaFoldDB" id="J3MFB6"/>